<dbReference type="PROSITE" id="PS51450">
    <property type="entry name" value="LRR"/>
    <property type="match status" value="2"/>
</dbReference>
<protein>
    <submittedName>
        <fullName evidence="3">Leucine rich repeat protein</fullName>
    </submittedName>
</protein>
<name>A0A078AK35_STYLE</name>
<dbReference type="InterPro" id="IPR032675">
    <property type="entry name" value="LRR_dom_sf"/>
</dbReference>
<sequence length="741" mass="87081">MIKKDFIPNKILATNKNNAQHNEIQTRLKVAAKTNALHLNQLNIDVVIPEVFKMVNLTRLDLSYNNIVKLSPKIGDLENLQQLWLNDNPLREIPIEISKCHKLREMDLKNTFIISLPRELANLASLLFINLDNCPMKDSLTQTYQNGMVSIHSELRRKEDRKLYKEKIFDTMTEWIYPSQSKEDVFDKLELLFESLKDCNTEMLKKLHRNCQMLFPVKFQDIDPSVIRERLYKLYHEGIAREDIAKIELRLKGHFLDDPLDVIVRLATDMFKSVEDQNTIDEFFRYKSHVFNEPLSNLTAQKLLQNLGAYKAFKRQERIETIGYLKSQIDFLYADEKIKEEKLNEYTDGLVKELSRTSIIMEFAKRLRTYMPKYNELKHFNASNIPLKNGRSLLSKTQRYYERMTTEEYLINTRKSMTNTTLQKGKLDPIVEDYDKKAIDNLNYPHPMTWEEAVINLVVFDMLRANQIHMKLDYTKGVSTYAYPDLQDERTHDNLKDKFIQAITDYVVCDSWSPYYEINQILYKALMGKHKIVLGDMPEILLRQILGNSLSLDDVKDIFKFVLEQISKTKAPITMQTASLTYFSHIFLMPKDLYMTAMLKNVMQAAHSGLAFVGMPHYAPVQFYWKPPPQGINFSQATRIPKRIENETDEMLIEKQAILDVLLDSRVWGEKYITNPFPYIEPDLTKIKEQDLKHYKKHFYVSLKKYQAFRDRVVHPEAYLQIEELDKSVARIGDIKMLPKI</sequence>
<dbReference type="AlphaFoldDB" id="A0A078AK35"/>
<dbReference type="InterPro" id="IPR050216">
    <property type="entry name" value="LRR_domain-containing"/>
</dbReference>
<gene>
    <name evidence="3" type="primary">Contig17725.g18841</name>
    <name evidence="3" type="ORF">STYLEM_10841</name>
</gene>
<dbReference type="InParanoid" id="A0A078AK35"/>
<dbReference type="Proteomes" id="UP000039865">
    <property type="component" value="Unassembled WGS sequence"/>
</dbReference>
<dbReference type="SUPFAM" id="SSF52058">
    <property type="entry name" value="L domain-like"/>
    <property type="match status" value="1"/>
</dbReference>
<evidence type="ECO:0000256" key="2">
    <source>
        <dbReference type="ARBA" id="ARBA00022737"/>
    </source>
</evidence>
<dbReference type="Gene3D" id="3.80.10.10">
    <property type="entry name" value="Ribonuclease Inhibitor"/>
    <property type="match status" value="1"/>
</dbReference>
<evidence type="ECO:0000313" key="4">
    <source>
        <dbReference type="Proteomes" id="UP000039865"/>
    </source>
</evidence>
<dbReference type="PANTHER" id="PTHR48051">
    <property type="match status" value="1"/>
</dbReference>
<organism evidence="3 4">
    <name type="scientific">Stylonychia lemnae</name>
    <name type="common">Ciliate</name>
    <dbReference type="NCBI Taxonomy" id="5949"/>
    <lineage>
        <taxon>Eukaryota</taxon>
        <taxon>Sar</taxon>
        <taxon>Alveolata</taxon>
        <taxon>Ciliophora</taxon>
        <taxon>Intramacronucleata</taxon>
        <taxon>Spirotrichea</taxon>
        <taxon>Stichotrichia</taxon>
        <taxon>Sporadotrichida</taxon>
        <taxon>Oxytrichidae</taxon>
        <taxon>Stylonychinae</taxon>
        <taxon>Stylonychia</taxon>
    </lineage>
</organism>
<dbReference type="SMART" id="SM00369">
    <property type="entry name" value="LRR_TYP"/>
    <property type="match status" value="2"/>
</dbReference>
<keyword evidence="4" id="KW-1185">Reference proteome</keyword>
<reference evidence="3 4" key="1">
    <citation type="submission" date="2014-06" db="EMBL/GenBank/DDBJ databases">
        <authorList>
            <person name="Swart Estienne"/>
        </authorList>
    </citation>
    <scope>NUCLEOTIDE SEQUENCE [LARGE SCALE GENOMIC DNA]</scope>
    <source>
        <strain evidence="3 4">130c</strain>
    </source>
</reference>
<dbReference type="InterPro" id="IPR001611">
    <property type="entry name" value="Leu-rich_rpt"/>
</dbReference>
<dbReference type="GO" id="GO:0005737">
    <property type="term" value="C:cytoplasm"/>
    <property type="evidence" value="ECO:0007669"/>
    <property type="project" value="TreeGrafter"/>
</dbReference>
<keyword evidence="2" id="KW-0677">Repeat</keyword>
<accession>A0A078AK35</accession>
<evidence type="ECO:0000313" key="3">
    <source>
        <dbReference type="EMBL" id="CDW81817.1"/>
    </source>
</evidence>
<dbReference type="PANTHER" id="PTHR48051:SF1">
    <property type="entry name" value="RAS SUPPRESSOR PROTEIN 1"/>
    <property type="match status" value="1"/>
</dbReference>
<dbReference type="OrthoDB" id="307537at2759"/>
<dbReference type="InterPro" id="IPR003591">
    <property type="entry name" value="Leu-rich_rpt_typical-subtyp"/>
</dbReference>
<dbReference type="EMBL" id="CCKQ01010301">
    <property type="protein sequence ID" value="CDW81817.1"/>
    <property type="molecule type" value="Genomic_DNA"/>
</dbReference>
<dbReference type="Pfam" id="PF12799">
    <property type="entry name" value="LRR_4"/>
    <property type="match status" value="1"/>
</dbReference>
<evidence type="ECO:0000256" key="1">
    <source>
        <dbReference type="ARBA" id="ARBA00022614"/>
    </source>
</evidence>
<keyword evidence="1" id="KW-0433">Leucine-rich repeat</keyword>
<proteinExistence type="predicted"/>
<dbReference type="InterPro" id="IPR025875">
    <property type="entry name" value="Leu-rich_rpt_4"/>
</dbReference>